<feature type="transmembrane region" description="Helical" evidence="2">
    <location>
        <begin position="12"/>
        <end position="31"/>
    </location>
</feature>
<keyword evidence="5" id="KW-1185">Reference proteome</keyword>
<dbReference type="InterPro" id="IPR043729">
    <property type="entry name" value="DUF5672"/>
</dbReference>
<evidence type="ECO:0000256" key="2">
    <source>
        <dbReference type="SAM" id="Phobius"/>
    </source>
</evidence>
<evidence type="ECO:0000313" key="4">
    <source>
        <dbReference type="EMBL" id="QSZ35477.1"/>
    </source>
</evidence>
<sequence length="435" mass="49673">MAVDVQQRGARNIGIGATLLLIIIWTVKLFHPSHSVIDIHSNHTKTLNSSGPASPLPNLFLGENSNATLDTKPITDEFGDYFNGTIFNKVAVIIEDSYRPEVIPLVLHFGSVLGPTWPILIYTSIEEVGRFSTSAALSRYLTQGLIQIRNLPQYVLFTDLKARNKFMTDTWLWESLAPAEHILLFNSDSMLCSNAASSVDDFFAYDLVGTPVKDKGHRGGLSLRKRSSMLRVLDNWDFAEELKEKEDEMKKKEEARKKKEEAEKKKKEDEERKKKEAEEQKKKKNEDEREKLATEGQKIYDKENAGKQDDRAGQGKGNGKKRQKRDEKKKEEEAEEEMAEDGWFQEKLQKLQDDEETLGIDPEADGVVNLPTEEVTRTFSVESIDYPHPLGLHRVHKWKEDQVDKLLDWCPEYKLCSVPHHGKEFPTFENGGVGW</sequence>
<organism evidence="4 5">
    <name type="scientific">Monilinia vaccinii-corymbosi</name>
    <dbReference type="NCBI Taxonomy" id="61207"/>
    <lineage>
        <taxon>Eukaryota</taxon>
        <taxon>Fungi</taxon>
        <taxon>Dikarya</taxon>
        <taxon>Ascomycota</taxon>
        <taxon>Pezizomycotina</taxon>
        <taxon>Leotiomycetes</taxon>
        <taxon>Helotiales</taxon>
        <taxon>Sclerotiniaceae</taxon>
        <taxon>Monilinia</taxon>
    </lineage>
</organism>
<dbReference type="EMBL" id="CP063409">
    <property type="protein sequence ID" value="QSZ35477.1"/>
    <property type="molecule type" value="Genomic_DNA"/>
</dbReference>
<keyword evidence="2" id="KW-0812">Transmembrane</keyword>
<gene>
    <name evidence="4" type="ORF">DSL72_008347</name>
</gene>
<protein>
    <recommendedName>
        <fullName evidence="3">DUF5672 domain-containing protein</fullName>
    </recommendedName>
</protein>
<evidence type="ECO:0000259" key="3">
    <source>
        <dbReference type="Pfam" id="PF18922"/>
    </source>
</evidence>
<reference evidence="4" key="1">
    <citation type="submission" date="2020-10" db="EMBL/GenBank/DDBJ databases">
        <title>Genome Sequence of Monilinia vaccinii-corymbosi Sheds Light on Mummy Berry Disease Infection of Blueberry and Mating Type.</title>
        <authorList>
            <person name="Yow A.G."/>
            <person name="Zhang Y."/>
            <person name="Bansal K."/>
            <person name="Eacker S.M."/>
            <person name="Sullivan S."/>
            <person name="Liachko I."/>
            <person name="Cubeta M.A."/>
            <person name="Rollins J.A."/>
            <person name="Ashrafi H."/>
        </authorList>
    </citation>
    <scope>NUCLEOTIDE SEQUENCE</scope>
    <source>
        <strain evidence="4">RL-1</strain>
    </source>
</reference>
<dbReference type="OrthoDB" id="10025998at2759"/>
<dbReference type="Pfam" id="PF18922">
    <property type="entry name" value="DUF5672"/>
    <property type="match status" value="1"/>
</dbReference>
<feature type="domain" description="DUF5672" evidence="3">
    <location>
        <begin position="146"/>
        <end position="264"/>
    </location>
</feature>
<evidence type="ECO:0000256" key="1">
    <source>
        <dbReference type="SAM" id="MobiDB-lite"/>
    </source>
</evidence>
<feature type="compositionally biased region" description="Basic and acidic residues" evidence="1">
    <location>
        <begin position="245"/>
        <end position="313"/>
    </location>
</feature>
<proteinExistence type="predicted"/>
<keyword evidence="2" id="KW-0472">Membrane</keyword>
<dbReference type="AlphaFoldDB" id="A0A8A3PJD4"/>
<accession>A0A8A3PJD4</accession>
<evidence type="ECO:0000313" key="5">
    <source>
        <dbReference type="Proteomes" id="UP000672032"/>
    </source>
</evidence>
<feature type="region of interest" description="Disordered" evidence="1">
    <location>
        <begin position="245"/>
        <end position="344"/>
    </location>
</feature>
<dbReference type="Proteomes" id="UP000672032">
    <property type="component" value="Chromosome 5"/>
</dbReference>
<keyword evidence="2" id="KW-1133">Transmembrane helix</keyword>
<name>A0A8A3PJD4_9HELO</name>